<evidence type="ECO:0000313" key="2">
    <source>
        <dbReference type="EMBL" id="OQR72235.1"/>
    </source>
</evidence>
<dbReference type="EMBL" id="MNPL01012254">
    <property type="protein sequence ID" value="OQR72235.1"/>
    <property type="molecule type" value="Genomic_DNA"/>
</dbReference>
<dbReference type="InterPro" id="IPR010255">
    <property type="entry name" value="Haem_peroxidase_sf"/>
</dbReference>
<dbReference type="OrthoDB" id="6505174at2759"/>
<feature type="non-terminal residue" evidence="2">
    <location>
        <position position="137"/>
    </location>
</feature>
<dbReference type="PANTHER" id="PTHR11475">
    <property type="entry name" value="OXIDASE/PEROXIDASE"/>
    <property type="match status" value="1"/>
</dbReference>
<proteinExistence type="predicted"/>
<keyword evidence="3" id="KW-1185">Reference proteome</keyword>
<dbReference type="Gene3D" id="1.10.640.10">
    <property type="entry name" value="Haem peroxidase domain superfamily, animal type"/>
    <property type="match status" value="1"/>
</dbReference>
<name>A0A1V9XFA3_9ACAR</name>
<protein>
    <submittedName>
        <fullName evidence="2">Peroxidasin-like</fullName>
    </submittedName>
</protein>
<keyword evidence="1" id="KW-0560">Oxidoreductase</keyword>
<dbReference type="STRING" id="418985.A0A1V9XFA3"/>
<dbReference type="AlphaFoldDB" id="A0A1V9XFA3"/>
<dbReference type="GO" id="GO:0006979">
    <property type="term" value="P:response to oxidative stress"/>
    <property type="evidence" value="ECO:0007669"/>
    <property type="project" value="InterPro"/>
</dbReference>
<reference evidence="2 3" key="1">
    <citation type="journal article" date="2017" name="Gigascience">
        <title>Draft genome of the honey bee ectoparasitic mite, Tropilaelaps mercedesae, is shaped by the parasitic life history.</title>
        <authorList>
            <person name="Dong X."/>
            <person name="Armstrong S.D."/>
            <person name="Xia D."/>
            <person name="Makepeace B.L."/>
            <person name="Darby A.C."/>
            <person name="Kadowaki T."/>
        </authorList>
    </citation>
    <scope>NUCLEOTIDE SEQUENCE [LARGE SCALE GENOMIC DNA]</scope>
    <source>
        <strain evidence="2">Wuxi-XJTLU</strain>
    </source>
</reference>
<evidence type="ECO:0000256" key="1">
    <source>
        <dbReference type="ARBA" id="ARBA00022559"/>
    </source>
</evidence>
<keyword evidence="1" id="KW-0575">Peroxidase</keyword>
<organism evidence="2 3">
    <name type="scientific">Tropilaelaps mercedesae</name>
    <dbReference type="NCBI Taxonomy" id="418985"/>
    <lineage>
        <taxon>Eukaryota</taxon>
        <taxon>Metazoa</taxon>
        <taxon>Ecdysozoa</taxon>
        <taxon>Arthropoda</taxon>
        <taxon>Chelicerata</taxon>
        <taxon>Arachnida</taxon>
        <taxon>Acari</taxon>
        <taxon>Parasitiformes</taxon>
        <taxon>Mesostigmata</taxon>
        <taxon>Gamasina</taxon>
        <taxon>Dermanyssoidea</taxon>
        <taxon>Laelapidae</taxon>
        <taxon>Tropilaelaps</taxon>
    </lineage>
</organism>
<evidence type="ECO:0000313" key="3">
    <source>
        <dbReference type="Proteomes" id="UP000192247"/>
    </source>
</evidence>
<dbReference type="InterPro" id="IPR037120">
    <property type="entry name" value="Haem_peroxidase_sf_animal"/>
</dbReference>
<dbReference type="PANTHER" id="PTHR11475:SF106">
    <property type="entry name" value="CURLY SU"/>
    <property type="match status" value="1"/>
</dbReference>
<dbReference type="GO" id="GO:0004601">
    <property type="term" value="F:peroxidase activity"/>
    <property type="evidence" value="ECO:0007669"/>
    <property type="project" value="UniProtKB-KW"/>
</dbReference>
<gene>
    <name evidence="2" type="ORF">BIW11_10515</name>
</gene>
<dbReference type="PROSITE" id="PS50292">
    <property type="entry name" value="PEROXIDASE_3"/>
    <property type="match status" value="1"/>
</dbReference>
<dbReference type="SUPFAM" id="SSF48113">
    <property type="entry name" value="Heme-dependent peroxidases"/>
    <property type="match status" value="1"/>
</dbReference>
<dbReference type="Pfam" id="PF03098">
    <property type="entry name" value="An_peroxidase"/>
    <property type="match status" value="1"/>
</dbReference>
<dbReference type="InterPro" id="IPR019791">
    <property type="entry name" value="Haem_peroxidase_animal"/>
</dbReference>
<comment type="caution">
    <text evidence="2">The sequence shown here is derived from an EMBL/GenBank/DDBJ whole genome shotgun (WGS) entry which is preliminary data.</text>
</comment>
<dbReference type="GO" id="GO:0020037">
    <property type="term" value="F:heme binding"/>
    <property type="evidence" value="ECO:0007669"/>
    <property type="project" value="InterPro"/>
</dbReference>
<dbReference type="Proteomes" id="UP000192247">
    <property type="component" value="Unassembled WGS sequence"/>
</dbReference>
<dbReference type="InParanoid" id="A0A1V9XFA3"/>
<accession>A0A1V9XFA3</accession>
<sequence>MTLMATFSLVSLQVTEHLFEEPEDGFGRDLISINLQRAREHGVPGYNAFREWCGLGRVETFDELEPFLNNGTAMRYSKIYKHPDDIDLWSGGISERIIEGGMIGPTFACVVGRQFQNLRRGDRFWFENPNFPSSFTP</sequence>